<evidence type="ECO:0000259" key="7">
    <source>
        <dbReference type="SMART" id="SM00829"/>
    </source>
</evidence>
<evidence type="ECO:0000256" key="5">
    <source>
        <dbReference type="ARBA" id="ARBA00023002"/>
    </source>
</evidence>
<accession>A0ABX1DXN7</accession>
<evidence type="ECO:0000256" key="2">
    <source>
        <dbReference type="ARBA" id="ARBA00008072"/>
    </source>
</evidence>
<dbReference type="InterPro" id="IPR013149">
    <property type="entry name" value="ADH-like_C"/>
</dbReference>
<evidence type="ECO:0000256" key="3">
    <source>
        <dbReference type="ARBA" id="ARBA00022723"/>
    </source>
</evidence>
<evidence type="ECO:0000256" key="1">
    <source>
        <dbReference type="ARBA" id="ARBA00001947"/>
    </source>
</evidence>
<protein>
    <submittedName>
        <fullName evidence="8">L-idonate 5-dehydrogenase</fullName>
    </submittedName>
</protein>
<feature type="domain" description="Enoyl reductase (ER)" evidence="7">
    <location>
        <begin position="11"/>
        <end position="345"/>
    </location>
</feature>
<dbReference type="SUPFAM" id="SSF50129">
    <property type="entry name" value="GroES-like"/>
    <property type="match status" value="1"/>
</dbReference>
<dbReference type="PANTHER" id="PTHR43161:SF9">
    <property type="entry name" value="SORBITOL DEHYDROGENASE"/>
    <property type="match status" value="1"/>
</dbReference>
<evidence type="ECO:0000256" key="4">
    <source>
        <dbReference type="ARBA" id="ARBA00022833"/>
    </source>
</evidence>
<reference evidence="8 9" key="1">
    <citation type="submission" date="2020-03" db="EMBL/GenBank/DDBJ databases">
        <title>Roseomonas selenitidurans sp. nov. isolated from urban soil.</title>
        <authorList>
            <person name="Liu H."/>
        </authorList>
    </citation>
    <scope>NUCLEOTIDE SEQUENCE [LARGE SCALE GENOMIC DNA]</scope>
    <source>
        <strain evidence="8 9">BU-1</strain>
    </source>
</reference>
<dbReference type="Pfam" id="PF00107">
    <property type="entry name" value="ADH_zinc_N"/>
    <property type="match status" value="1"/>
</dbReference>
<comment type="caution">
    <text evidence="8">The sequence shown here is derived from an EMBL/GenBank/DDBJ whole genome shotgun (WGS) entry which is preliminary data.</text>
</comment>
<proteinExistence type="inferred from homology"/>
<comment type="similarity">
    <text evidence="2 6">Belongs to the zinc-containing alcohol dehydrogenase family.</text>
</comment>
<organism evidence="8 9">
    <name type="scientific">Falsiroseomonas selenitidurans</name>
    <dbReference type="NCBI Taxonomy" id="2716335"/>
    <lineage>
        <taxon>Bacteria</taxon>
        <taxon>Pseudomonadati</taxon>
        <taxon>Pseudomonadota</taxon>
        <taxon>Alphaproteobacteria</taxon>
        <taxon>Acetobacterales</taxon>
        <taxon>Roseomonadaceae</taxon>
        <taxon>Falsiroseomonas</taxon>
    </lineage>
</organism>
<evidence type="ECO:0000313" key="9">
    <source>
        <dbReference type="Proteomes" id="UP000787635"/>
    </source>
</evidence>
<gene>
    <name evidence="8" type="ORF">HEQ75_02125</name>
</gene>
<sequence length="347" mass="36075">MQAPTRAIIIHAAQDLRVEDQEAAAPGPGQVALRIRQGGICGSDLHYYQHGGFGVVRVRQPMVLGHEIAGEVAALGAGVAGLAVGDRVAVNPSLPCGTCRYCLAGQAQHCLDMRFYGSAMRMPHVHGGFRQHLVCEASQAVQLPADMDLRRAAFAEPLSVCLHAARQAGPMMGARVLITGAGPIGMLCLLVARHAGARQVVMTDLAPKPLALARALGADAAHDLRAAPEALAPYGAEKGTFDVVFECAGSAVALAGAIGAARPGATIVQVGLGGDATVPLNAIVAKEITLRGTFRFHEEFALAVDILARGAIDPMPLLTEVVPMEQAVAAFDLAADRSRAMKVQLAF</sequence>
<evidence type="ECO:0000256" key="6">
    <source>
        <dbReference type="RuleBase" id="RU361277"/>
    </source>
</evidence>
<dbReference type="CDD" id="cd08232">
    <property type="entry name" value="idonate-5-DH"/>
    <property type="match status" value="1"/>
</dbReference>
<dbReference type="EMBL" id="JAAVNE010000002">
    <property type="protein sequence ID" value="NKC29643.1"/>
    <property type="molecule type" value="Genomic_DNA"/>
</dbReference>
<dbReference type="InterPro" id="IPR036291">
    <property type="entry name" value="NAD(P)-bd_dom_sf"/>
</dbReference>
<dbReference type="Gene3D" id="3.40.50.720">
    <property type="entry name" value="NAD(P)-binding Rossmann-like Domain"/>
    <property type="match status" value="1"/>
</dbReference>
<dbReference type="Pfam" id="PF08240">
    <property type="entry name" value="ADH_N"/>
    <property type="match status" value="1"/>
</dbReference>
<keyword evidence="9" id="KW-1185">Reference proteome</keyword>
<dbReference type="InterPro" id="IPR011032">
    <property type="entry name" value="GroES-like_sf"/>
</dbReference>
<keyword evidence="5" id="KW-0560">Oxidoreductase</keyword>
<dbReference type="PROSITE" id="PS00059">
    <property type="entry name" value="ADH_ZINC"/>
    <property type="match status" value="1"/>
</dbReference>
<dbReference type="InterPro" id="IPR002328">
    <property type="entry name" value="ADH_Zn_CS"/>
</dbReference>
<evidence type="ECO:0000313" key="8">
    <source>
        <dbReference type="EMBL" id="NKC29643.1"/>
    </source>
</evidence>
<dbReference type="SUPFAM" id="SSF51735">
    <property type="entry name" value="NAD(P)-binding Rossmann-fold domains"/>
    <property type="match status" value="1"/>
</dbReference>
<dbReference type="SMART" id="SM00829">
    <property type="entry name" value="PKS_ER"/>
    <property type="match status" value="1"/>
</dbReference>
<dbReference type="RefSeq" id="WP_168027267.1">
    <property type="nucleotide sequence ID" value="NZ_JAAVNE010000002.1"/>
</dbReference>
<comment type="cofactor">
    <cofactor evidence="1 6">
        <name>Zn(2+)</name>
        <dbReference type="ChEBI" id="CHEBI:29105"/>
    </cofactor>
</comment>
<dbReference type="InterPro" id="IPR013154">
    <property type="entry name" value="ADH-like_N"/>
</dbReference>
<keyword evidence="3 6" id="KW-0479">Metal-binding</keyword>
<dbReference type="Gene3D" id="3.90.180.10">
    <property type="entry name" value="Medium-chain alcohol dehydrogenases, catalytic domain"/>
    <property type="match status" value="1"/>
</dbReference>
<name>A0ABX1DXN7_9PROT</name>
<dbReference type="Proteomes" id="UP000787635">
    <property type="component" value="Unassembled WGS sequence"/>
</dbReference>
<dbReference type="InterPro" id="IPR020843">
    <property type="entry name" value="ER"/>
</dbReference>
<keyword evidence="4 6" id="KW-0862">Zinc</keyword>
<dbReference type="PANTHER" id="PTHR43161">
    <property type="entry name" value="SORBITOL DEHYDROGENASE"/>
    <property type="match status" value="1"/>
</dbReference>